<organism evidence="10 11">
    <name type="scientific">Aliikangiella marina</name>
    <dbReference type="NCBI Taxonomy" id="1712262"/>
    <lineage>
        <taxon>Bacteria</taxon>
        <taxon>Pseudomonadati</taxon>
        <taxon>Pseudomonadota</taxon>
        <taxon>Gammaproteobacteria</taxon>
        <taxon>Oceanospirillales</taxon>
        <taxon>Pleioneaceae</taxon>
        <taxon>Aliikangiella</taxon>
    </lineage>
</organism>
<evidence type="ECO:0000256" key="2">
    <source>
        <dbReference type="ARBA" id="ARBA00001933"/>
    </source>
</evidence>
<comment type="cofactor">
    <cofactor evidence="1">
        <name>Ca(2+)</name>
        <dbReference type="ChEBI" id="CHEBI:29108"/>
    </cofactor>
</comment>
<comment type="caution">
    <text evidence="10">The sequence shown here is derived from an EMBL/GenBank/DDBJ whole genome shotgun (WGS) entry which is preliminary data.</text>
</comment>
<dbReference type="GO" id="GO:0008721">
    <property type="term" value="F:D-serine ammonia-lyase activity"/>
    <property type="evidence" value="ECO:0007669"/>
    <property type="project" value="TreeGrafter"/>
</dbReference>
<dbReference type="NCBIfam" id="NF005454">
    <property type="entry name" value="PRK07048.1"/>
    <property type="match status" value="1"/>
</dbReference>
<dbReference type="GO" id="GO:0030378">
    <property type="term" value="F:serine racemase activity"/>
    <property type="evidence" value="ECO:0007669"/>
    <property type="project" value="TreeGrafter"/>
</dbReference>
<comment type="cofactor">
    <cofactor evidence="3">
        <name>Mn(2+)</name>
        <dbReference type="ChEBI" id="CHEBI:29035"/>
    </cofactor>
</comment>
<dbReference type="InterPro" id="IPR000634">
    <property type="entry name" value="Ser/Thr_deHydtase_PyrdxlP-BS"/>
</dbReference>
<evidence type="ECO:0000256" key="1">
    <source>
        <dbReference type="ARBA" id="ARBA00001913"/>
    </source>
</evidence>
<dbReference type="AlphaFoldDB" id="A0A545TH41"/>
<dbReference type="InterPro" id="IPR001926">
    <property type="entry name" value="TrpB-like_PALP"/>
</dbReference>
<dbReference type="GO" id="GO:0000287">
    <property type="term" value="F:magnesium ion binding"/>
    <property type="evidence" value="ECO:0007669"/>
    <property type="project" value="TreeGrafter"/>
</dbReference>
<evidence type="ECO:0000256" key="3">
    <source>
        <dbReference type="ARBA" id="ARBA00001936"/>
    </source>
</evidence>
<proteinExistence type="inferred from homology"/>
<evidence type="ECO:0000313" key="11">
    <source>
        <dbReference type="Proteomes" id="UP000317839"/>
    </source>
</evidence>
<evidence type="ECO:0000256" key="4">
    <source>
        <dbReference type="ARBA" id="ARBA00001946"/>
    </source>
</evidence>
<dbReference type="PROSITE" id="PS00165">
    <property type="entry name" value="DEHYDRATASE_SER_THR"/>
    <property type="match status" value="1"/>
</dbReference>
<dbReference type="GO" id="GO:0003941">
    <property type="term" value="F:L-serine ammonia-lyase activity"/>
    <property type="evidence" value="ECO:0007669"/>
    <property type="project" value="TreeGrafter"/>
</dbReference>
<dbReference type="GO" id="GO:0018114">
    <property type="term" value="F:threonine racemase activity"/>
    <property type="evidence" value="ECO:0007669"/>
    <property type="project" value="TreeGrafter"/>
</dbReference>
<evidence type="ECO:0000313" key="10">
    <source>
        <dbReference type="EMBL" id="TQV76506.1"/>
    </source>
</evidence>
<keyword evidence="11" id="KW-1185">Reference proteome</keyword>
<evidence type="ECO:0000256" key="8">
    <source>
        <dbReference type="ARBA" id="ARBA00023239"/>
    </source>
</evidence>
<dbReference type="Gene3D" id="3.40.50.1100">
    <property type="match status" value="2"/>
</dbReference>
<dbReference type="GO" id="GO:0030170">
    <property type="term" value="F:pyridoxal phosphate binding"/>
    <property type="evidence" value="ECO:0007669"/>
    <property type="project" value="InterPro"/>
</dbReference>
<dbReference type="GO" id="GO:0030848">
    <property type="term" value="F:threo-3-hydroxyaspartate ammonia-lyase activity"/>
    <property type="evidence" value="ECO:0007669"/>
    <property type="project" value="UniProtKB-EC"/>
</dbReference>
<comment type="cofactor">
    <cofactor evidence="2">
        <name>pyridoxal 5'-phosphate</name>
        <dbReference type="ChEBI" id="CHEBI:597326"/>
    </cofactor>
</comment>
<gene>
    <name evidence="10" type="ORF">FLL45_00655</name>
</gene>
<dbReference type="Pfam" id="PF00291">
    <property type="entry name" value="PALP"/>
    <property type="match status" value="1"/>
</dbReference>
<name>A0A545TH41_9GAMM</name>
<evidence type="ECO:0000256" key="5">
    <source>
        <dbReference type="ARBA" id="ARBA00010869"/>
    </source>
</evidence>
<dbReference type="EC" id="4.3.1.16" evidence="10"/>
<sequence length="319" mass="34149">MFEQIKSASKRLNGVAHHTPVHTSNSLNQKLGAEIFFKCENFQRVGAFKFRGAYNSIVQLNDKQKSQGVIAYSSGNHAQAIACVGKMLGVPTTIVMPTNAPKVKLAATKSYGARVVEYDPFTQTREDVAAEILEGSQLHLIPPFDHPHVIAGQGTAALELMDTHPDLNMVLIPCGGGGLLSGSSVAIKHLNERCKVYGVEPELANDASLSFKSGKIVSKPNPPTIADGTRTASLGELTFPLIQTHVDDILEVSEEAIMEAVRHLFYRMKLVVEPSGALGLAALLSNNLKPSGKVGIIISGGNIDSETLCQILNQSPLMS</sequence>
<dbReference type="FunFam" id="3.40.50.1100:FF:000005">
    <property type="entry name" value="Threonine dehydratase catabolic"/>
    <property type="match status" value="1"/>
</dbReference>
<dbReference type="InterPro" id="IPR036052">
    <property type="entry name" value="TrpB-like_PALP_sf"/>
</dbReference>
<comment type="cofactor">
    <cofactor evidence="4">
        <name>Mg(2+)</name>
        <dbReference type="ChEBI" id="CHEBI:18420"/>
    </cofactor>
</comment>
<dbReference type="GO" id="GO:0005524">
    <property type="term" value="F:ATP binding"/>
    <property type="evidence" value="ECO:0007669"/>
    <property type="project" value="TreeGrafter"/>
</dbReference>
<comment type="similarity">
    <text evidence="5">Belongs to the serine/threonine dehydratase family.</text>
</comment>
<reference evidence="10 11" key="1">
    <citation type="submission" date="2019-06" db="EMBL/GenBank/DDBJ databases">
        <title>Draft genome of Aliikangiella marina GYP-15.</title>
        <authorList>
            <person name="Wang G."/>
        </authorList>
    </citation>
    <scope>NUCLEOTIDE SEQUENCE [LARGE SCALE GENOMIC DNA]</scope>
    <source>
        <strain evidence="10 11">GYP-15</strain>
    </source>
</reference>
<dbReference type="Proteomes" id="UP000317839">
    <property type="component" value="Unassembled WGS sequence"/>
</dbReference>
<accession>A0A545TH41</accession>
<feature type="domain" description="Tryptophan synthase beta chain-like PALP" evidence="9">
    <location>
        <begin position="18"/>
        <end position="300"/>
    </location>
</feature>
<evidence type="ECO:0000259" key="9">
    <source>
        <dbReference type="Pfam" id="PF00291"/>
    </source>
</evidence>
<dbReference type="PANTHER" id="PTHR43050:SF1">
    <property type="entry name" value="SERINE RACEMASE"/>
    <property type="match status" value="1"/>
</dbReference>
<keyword evidence="6" id="KW-0460">Magnesium</keyword>
<evidence type="ECO:0000256" key="7">
    <source>
        <dbReference type="ARBA" id="ARBA00022898"/>
    </source>
</evidence>
<dbReference type="EMBL" id="VIKR01000001">
    <property type="protein sequence ID" value="TQV76506.1"/>
    <property type="molecule type" value="Genomic_DNA"/>
</dbReference>
<dbReference type="SUPFAM" id="SSF53686">
    <property type="entry name" value="Tryptophan synthase beta subunit-like PLP-dependent enzymes"/>
    <property type="match status" value="1"/>
</dbReference>
<dbReference type="OrthoDB" id="9811476at2"/>
<dbReference type="GO" id="GO:0006520">
    <property type="term" value="P:amino acid metabolic process"/>
    <property type="evidence" value="ECO:0007669"/>
    <property type="project" value="InterPro"/>
</dbReference>
<dbReference type="CDD" id="cd01562">
    <property type="entry name" value="Thr-dehyd"/>
    <property type="match status" value="1"/>
</dbReference>
<dbReference type="RefSeq" id="WP_142887866.1">
    <property type="nucleotide sequence ID" value="NZ_VIKR01000001.1"/>
</dbReference>
<dbReference type="PANTHER" id="PTHR43050">
    <property type="entry name" value="SERINE / THREONINE RACEMASE FAMILY MEMBER"/>
    <property type="match status" value="1"/>
</dbReference>
<evidence type="ECO:0000256" key="6">
    <source>
        <dbReference type="ARBA" id="ARBA00022842"/>
    </source>
</evidence>
<keyword evidence="7" id="KW-0663">Pyridoxal phosphate</keyword>
<keyword evidence="8 10" id="KW-0456">Lyase</keyword>
<dbReference type="FunFam" id="3.40.50.1100:FF:000007">
    <property type="entry name" value="L-threonine dehydratase catabolic TdcB"/>
    <property type="match status" value="1"/>
</dbReference>
<protein>
    <submittedName>
        <fullName evidence="10">Threo-3-hydroxy-L-aspartate ammonia-lyase</fullName>
        <ecNumber evidence="10">4.3.1.16</ecNumber>
    </submittedName>
</protein>